<dbReference type="InterPro" id="IPR019692">
    <property type="entry name" value="CFP-6_PH"/>
</dbReference>
<comment type="caution">
    <text evidence="4">The sequence shown here is derived from an EMBL/GenBank/DDBJ whole genome shotgun (WGS) entry which is preliminary data.</text>
</comment>
<feature type="compositionally biased region" description="Low complexity" evidence="1">
    <location>
        <begin position="145"/>
        <end position="158"/>
    </location>
</feature>
<evidence type="ECO:0000256" key="1">
    <source>
        <dbReference type="SAM" id="MobiDB-lite"/>
    </source>
</evidence>
<sequence length="217" mass="23097">MTSPDPSSSAPRPEPGPEHAPRYADRVYRSGSALLGGAVLLGLAGWIGIDALVRGTGRTPWLALAGLLLVVPLVVAFTFRPAVFAGEDRLRVRNPFRTITLPWGTVEGVRASYSSEIFAGGRKFQLWAIPVSLRARKRSARRSARNAAADDTGRASAAVTGPDRAPGDEAVTELSELAERHARRETAQGEPEVRWAYEVLAPSAVGAVLLLVLALIG</sequence>
<keyword evidence="2" id="KW-1133">Transmembrane helix</keyword>
<accession>A0ABX1BZ51</accession>
<keyword evidence="2" id="KW-0812">Transmembrane</keyword>
<feature type="region of interest" description="Disordered" evidence="1">
    <location>
        <begin position="1"/>
        <end position="21"/>
    </location>
</feature>
<dbReference type="Proteomes" id="UP000695264">
    <property type="component" value="Unassembled WGS sequence"/>
</dbReference>
<dbReference type="RefSeq" id="WP_168101213.1">
    <property type="nucleotide sequence ID" value="NZ_JAATEN010000005.1"/>
</dbReference>
<evidence type="ECO:0000313" key="4">
    <source>
        <dbReference type="EMBL" id="NJQ00609.1"/>
    </source>
</evidence>
<feature type="compositionally biased region" description="Polar residues" evidence="1">
    <location>
        <begin position="1"/>
        <end position="10"/>
    </location>
</feature>
<gene>
    <name evidence="4" type="ORF">HCK00_08665</name>
</gene>
<organism evidence="4 5">
    <name type="scientific">Streptomyces zingiberis</name>
    <dbReference type="NCBI Taxonomy" id="2053010"/>
    <lineage>
        <taxon>Bacteria</taxon>
        <taxon>Bacillati</taxon>
        <taxon>Actinomycetota</taxon>
        <taxon>Actinomycetes</taxon>
        <taxon>Kitasatosporales</taxon>
        <taxon>Streptomycetaceae</taxon>
        <taxon>Streptomyces</taxon>
    </lineage>
</organism>
<keyword evidence="2" id="KW-0472">Membrane</keyword>
<dbReference type="EMBL" id="JAATEN010000005">
    <property type="protein sequence ID" value="NJQ00609.1"/>
    <property type="molecule type" value="Genomic_DNA"/>
</dbReference>
<evidence type="ECO:0000256" key="2">
    <source>
        <dbReference type="SAM" id="Phobius"/>
    </source>
</evidence>
<feature type="transmembrane region" description="Helical" evidence="2">
    <location>
        <begin position="31"/>
        <end position="49"/>
    </location>
</feature>
<keyword evidence="5" id="KW-1185">Reference proteome</keyword>
<proteinExistence type="predicted"/>
<feature type="domain" description="Low molecular weight protein antigen 6 PH" evidence="3">
    <location>
        <begin position="80"/>
        <end position="142"/>
    </location>
</feature>
<evidence type="ECO:0000259" key="3">
    <source>
        <dbReference type="Pfam" id="PF10756"/>
    </source>
</evidence>
<protein>
    <submittedName>
        <fullName evidence="4">PH domain-containing protein</fullName>
    </submittedName>
</protein>
<feature type="transmembrane region" description="Helical" evidence="2">
    <location>
        <begin position="195"/>
        <end position="216"/>
    </location>
</feature>
<evidence type="ECO:0000313" key="5">
    <source>
        <dbReference type="Proteomes" id="UP000695264"/>
    </source>
</evidence>
<feature type="transmembrane region" description="Helical" evidence="2">
    <location>
        <begin position="61"/>
        <end position="83"/>
    </location>
</feature>
<reference evidence="4 5" key="1">
    <citation type="submission" date="2020-03" db="EMBL/GenBank/DDBJ databases">
        <title>WGS of actinomycetes isolated from Thailand.</title>
        <authorList>
            <person name="Thawai C."/>
        </authorList>
    </citation>
    <scope>NUCLEOTIDE SEQUENCE [LARGE SCALE GENOMIC DNA]</scope>
    <source>
        <strain evidence="4 5">PLAI 1-29</strain>
    </source>
</reference>
<dbReference type="Pfam" id="PF10756">
    <property type="entry name" value="bPH_6"/>
    <property type="match status" value="1"/>
</dbReference>
<feature type="region of interest" description="Disordered" evidence="1">
    <location>
        <begin position="142"/>
        <end position="168"/>
    </location>
</feature>
<name>A0ABX1BZ51_9ACTN</name>